<dbReference type="SUPFAM" id="SSF48452">
    <property type="entry name" value="TPR-like"/>
    <property type="match status" value="1"/>
</dbReference>
<keyword evidence="1" id="KW-0805">Transcription regulation</keyword>
<reference evidence="5 6" key="1">
    <citation type="journal article" date="2019" name="Int. J. Syst. Evol. Microbiol.">
        <title>The Global Catalogue of Microorganisms (GCM) 10K type strain sequencing project: providing services to taxonomists for standard genome sequencing and annotation.</title>
        <authorList>
            <consortium name="The Broad Institute Genomics Platform"/>
            <consortium name="The Broad Institute Genome Sequencing Center for Infectious Disease"/>
            <person name="Wu L."/>
            <person name="Ma J."/>
        </authorList>
    </citation>
    <scope>NUCLEOTIDE SEQUENCE [LARGE SCALE GENOMIC DNA]</scope>
    <source>
        <strain evidence="5 6">JCM 13008</strain>
    </source>
</reference>
<evidence type="ECO:0000256" key="3">
    <source>
        <dbReference type="ARBA" id="ARBA00023163"/>
    </source>
</evidence>
<dbReference type="Proteomes" id="UP001501581">
    <property type="component" value="Unassembled WGS sequence"/>
</dbReference>
<protein>
    <recommendedName>
        <fullName evidence="4">HTH luxR-type domain-containing protein</fullName>
    </recommendedName>
</protein>
<dbReference type="PANTHER" id="PTHR44688">
    <property type="entry name" value="DNA-BINDING TRANSCRIPTIONAL ACTIVATOR DEVR_DOSR"/>
    <property type="match status" value="1"/>
</dbReference>
<evidence type="ECO:0000259" key="4">
    <source>
        <dbReference type="PROSITE" id="PS50043"/>
    </source>
</evidence>
<organism evidence="5 6">
    <name type="scientific">Nocardioides dubius</name>
    <dbReference type="NCBI Taxonomy" id="317019"/>
    <lineage>
        <taxon>Bacteria</taxon>
        <taxon>Bacillati</taxon>
        <taxon>Actinomycetota</taxon>
        <taxon>Actinomycetes</taxon>
        <taxon>Propionibacteriales</taxon>
        <taxon>Nocardioidaceae</taxon>
        <taxon>Nocardioides</taxon>
    </lineage>
</organism>
<dbReference type="InterPro" id="IPR027417">
    <property type="entry name" value="P-loop_NTPase"/>
</dbReference>
<dbReference type="SUPFAM" id="SSF52540">
    <property type="entry name" value="P-loop containing nucleoside triphosphate hydrolases"/>
    <property type="match status" value="1"/>
</dbReference>
<dbReference type="PROSITE" id="PS50043">
    <property type="entry name" value="HTH_LUXR_2"/>
    <property type="match status" value="1"/>
</dbReference>
<dbReference type="CDD" id="cd06170">
    <property type="entry name" value="LuxR_C_like"/>
    <property type="match status" value="1"/>
</dbReference>
<dbReference type="InterPro" id="IPR000792">
    <property type="entry name" value="Tscrpt_reg_LuxR_C"/>
</dbReference>
<evidence type="ECO:0000256" key="1">
    <source>
        <dbReference type="ARBA" id="ARBA00023015"/>
    </source>
</evidence>
<dbReference type="Gene3D" id="1.25.40.10">
    <property type="entry name" value="Tetratricopeptide repeat domain"/>
    <property type="match status" value="1"/>
</dbReference>
<dbReference type="InterPro" id="IPR016032">
    <property type="entry name" value="Sig_transdc_resp-reg_C-effctor"/>
</dbReference>
<keyword evidence="2" id="KW-0238">DNA-binding</keyword>
<evidence type="ECO:0000256" key="2">
    <source>
        <dbReference type="ARBA" id="ARBA00023125"/>
    </source>
</evidence>
<evidence type="ECO:0000313" key="6">
    <source>
        <dbReference type="Proteomes" id="UP001501581"/>
    </source>
</evidence>
<evidence type="ECO:0000313" key="5">
    <source>
        <dbReference type="EMBL" id="GAA1102810.1"/>
    </source>
</evidence>
<dbReference type="PANTHER" id="PTHR44688:SF16">
    <property type="entry name" value="DNA-BINDING TRANSCRIPTIONAL ACTIVATOR DEVR_DOSR"/>
    <property type="match status" value="1"/>
</dbReference>
<proteinExistence type="predicted"/>
<comment type="caution">
    <text evidence="5">The sequence shown here is derived from an EMBL/GenBank/DDBJ whole genome shotgun (WGS) entry which is preliminary data.</text>
</comment>
<dbReference type="SMART" id="SM00421">
    <property type="entry name" value="HTH_LUXR"/>
    <property type="match status" value="1"/>
</dbReference>
<gene>
    <name evidence="5" type="ORF">GCM10009668_21780</name>
</gene>
<dbReference type="Pfam" id="PF00196">
    <property type="entry name" value="GerE"/>
    <property type="match status" value="1"/>
</dbReference>
<dbReference type="InterPro" id="IPR011990">
    <property type="entry name" value="TPR-like_helical_dom_sf"/>
</dbReference>
<name>A0ABN1TVM6_9ACTN</name>
<keyword evidence="6" id="KW-1185">Reference proteome</keyword>
<dbReference type="InterPro" id="IPR003593">
    <property type="entry name" value="AAA+_ATPase"/>
</dbReference>
<dbReference type="Gene3D" id="1.10.10.10">
    <property type="entry name" value="Winged helix-like DNA-binding domain superfamily/Winged helix DNA-binding domain"/>
    <property type="match status" value="1"/>
</dbReference>
<dbReference type="SMART" id="SM00382">
    <property type="entry name" value="AAA"/>
    <property type="match status" value="1"/>
</dbReference>
<dbReference type="EMBL" id="BAAALG010000009">
    <property type="protein sequence ID" value="GAA1102810.1"/>
    <property type="molecule type" value="Genomic_DNA"/>
</dbReference>
<feature type="domain" description="HTH luxR-type" evidence="4">
    <location>
        <begin position="797"/>
        <end position="862"/>
    </location>
</feature>
<dbReference type="RefSeq" id="WP_343994255.1">
    <property type="nucleotide sequence ID" value="NZ_BAAALG010000009.1"/>
</dbReference>
<dbReference type="Gene3D" id="3.40.50.300">
    <property type="entry name" value="P-loop containing nucleotide triphosphate hydrolases"/>
    <property type="match status" value="1"/>
</dbReference>
<accession>A0ABN1TVM6</accession>
<keyword evidence="3" id="KW-0804">Transcription</keyword>
<sequence length="870" mass="93037">MPGHPSVLLPRRRLHDLLDQSTSRLTVISGPSGFGKTSLVRAWAETASPSDVVWVTLESDLASRSGFWQTVLAGSGRAGIVDGSTLGLVNEVEHSDDPASVIARGLSRCASPLLVVDAYERVRSPAELVDDDLTRLADLVPQLRVVVTTRTSSGLAGPARTLRGEVQLLTERDLAFTPEETDDLLRAFAAPSAPDDAARLHHATRGYPLALRAALLSPESLPAAGVVRMAGLGNPEGWQSLVAEDLRRQLQQRAAYDFVLATSVPPYFDPDLALALVPQVADATQVKEILDELEWNGFGRWIPFAPGKQVFQYVESLRDAMLTEVRAWPPAEQTRTAETSAIWLASHGGYEAALEMAVGAGLFGIAAWVYAGVVGTNQDAVSSSLVNRHLASVPSRALINFPALAFGRGLACFRDPSLRGAAADFFKISAEWERPKMPNPTLAHYLLGHVARTVSLRLLGRTEESARAAAKALELNDAIAPAEREVVAALQPMALRNLGYSFFLAGDLEQARSTASRAVAVAVEPTARNQSIAHALGMAAFEGWCDQARSVRAQLRAEGWRPGEERTHVNAAGRIGEAILHLDLFDFDAALAQFDDCGVVFDTTEFWPLHAWVRLHAQIGLGNAGAQARIVEEQLRRVPAPPCTGDNLAGAALRSALAISWLAAGNGAKAAALLRRPTRFGGQYAPAWMLARLLAGDADGVWNSLATQESRPGHTARSLAAVLTVTAAAAARLGRDEPAAALLERAIAQVGPGGARLHLSYLPAADLNRLRAIAAEQGSADLQAHLAIEVPTCFASGEGAVVMLSAKERALIAAMVEHRTRTAIAAALHISENTVKTHLQRIYRKLGVNSRDAVLERAVELDLLDPPGHR</sequence>
<dbReference type="InterPro" id="IPR036388">
    <property type="entry name" value="WH-like_DNA-bd_sf"/>
</dbReference>
<dbReference type="SUPFAM" id="SSF46894">
    <property type="entry name" value="C-terminal effector domain of the bipartite response regulators"/>
    <property type="match status" value="1"/>
</dbReference>